<feature type="compositionally biased region" description="Basic and acidic residues" evidence="7">
    <location>
        <begin position="266"/>
        <end position="281"/>
    </location>
</feature>
<dbReference type="Proteomes" id="UP001597102">
    <property type="component" value="Unassembled WGS sequence"/>
</dbReference>
<evidence type="ECO:0000313" key="8">
    <source>
        <dbReference type="EMBL" id="MFD0987749.1"/>
    </source>
</evidence>
<comment type="catalytic activity">
    <reaction evidence="6">
        <text>cytidine(1402) in 16S rRNA + S-adenosyl-L-methionine = N(4)-methylcytidine(1402) in 16S rRNA + S-adenosyl-L-homocysteine + H(+)</text>
        <dbReference type="Rhea" id="RHEA:42928"/>
        <dbReference type="Rhea" id="RHEA-COMP:10286"/>
        <dbReference type="Rhea" id="RHEA-COMP:10287"/>
        <dbReference type="ChEBI" id="CHEBI:15378"/>
        <dbReference type="ChEBI" id="CHEBI:57856"/>
        <dbReference type="ChEBI" id="CHEBI:59789"/>
        <dbReference type="ChEBI" id="CHEBI:74506"/>
        <dbReference type="ChEBI" id="CHEBI:82748"/>
        <dbReference type="EC" id="2.1.1.199"/>
    </reaction>
</comment>
<evidence type="ECO:0000256" key="3">
    <source>
        <dbReference type="ARBA" id="ARBA00022603"/>
    </source>
</evidence>
<comment type="function">
    <text evidence="6">Specifically methylates the N4 position of cytidine in position 1402 (C1402) of 16S rRNA.</text>
</comment>
<dbReference type="PANTHER" id="PTHR11265">
    <property type="entry name" value="S-ADENOSYL-METHYLTRANSFERASE MRAW"/>
    <property type="match status" value="1"/>
</dbReference>
<dbReference type="CDD" id="cd02440">
    <property type="entry name" value="AdoMet_MTases"/>
    <property type="match status" value="1"/>
</dbReference>
<dbReference type="PANTHER" id="PTHR11265:SF0">
    <property type="entry name" value="12S RRNA N4-METHYLCYTIDINE METHYLTRANSFERASE"/>
    <property type="match status" value="1"/>
</dbReference>
<dbReference type="InterPro" id="IPR023397">
    <property type="entry name" value="SAM-dep_MeTrfase_MraW_recog"/>
</dbReference>
<dbReference type="InterPro" id="IPR002903">
    <property type="entry name" value="RsmH"/>
</dbReference>
<keyword evidence="2 6" id="KW-0698">rRNA processing</keyword>
<name>A0ABW3JCC4_9HYPH</name>
<comment type="caution">
    <text evidence="8">The sequence shown here is derived from an EMBL/GenBank/DDBJ whole genome shotgun (WGS) entry which is preliminary data.</text>
</comment>
<keyword evidence="3 6" id="KW-0489">Methyltransferase</keyword>
<feature type="binding site" evidence="6">
    <location>
        <position position="117"/>
    </location>
    <ligand>
        <name>S-adenosyl-L-methionine</name>
        <dbReference type="ChEBI" id="CHEBI:59789"/>
    </ligand>
</feature>
<dbReference type="Pfam" id="PF01795">
    <property type="entry name" value="Methyltransf_5"/>
    <property type="match status" value="1"/>
</dbReference>
<evidence type="ECO:0000256" key="5">
    <source>
        <dbReference type="ARBA" id="ARBA00022691"/>
    </source>
</evidence>
<proteinExistence type="inferred from homology"/>
<dbReference type="NCBIfam" id="TIGR00006">
    <property type="entry name" value="16S rRNA (cytosine(1402)-N(4))-methyltransferase RsmH"/>
    <property type="match status" value="1"/>
</dbReference>
<evidence type="ECO:0000256" key="7">
    <source>
        <dbReference type="SAM" id="MobiDB-lite"/>
    </source>
</evidence>
<keyword evidence="4 6" id="KW-0808">Transferase</keyword>
<dbReference type="Gene3D" id="3.40.50.150">
    <property type="entry name" value="Vaccinia Virus protein VP39"/>
    <property type="match status" value="1"/>
</dbReference>
<dbReference type="Gene3D" id="1.10.150.170">
    <property type="entry name" value="Putative methyltransferase TM0872, insert domain"/>
    <property type="match status" value="1"/>
</dbReference>
<feature type="compositionally biased region" description="Low complexity" evidence="7">
    <location>
        <begin position="329"/>
        <end position="341"/>
    </location>
</feature>
<keyword evidence="9" id="KW-1185">Reference proteome</keyword>
<dbReference type="SUPFAM" id="SSF53335">
    <property type="entry name" value="S-adenosyl-L-methionine-dependent methyltransferases"/>
    <property type="match status" value="1"/>
</dbReference>
<protein>
    <recommendedName>
        <fullName evidence="6">Ribosomal RNA small subunit methyltransferase H</fullName>
        <ecNumber evidence="6">2.1.1.199</ecNumber>
    </recommendedName>
    <alternativeName>
        <fullName evidence="6">16S rRNA m(4)C1402 methyltransferase</fullName>
    </alternativeName>
    <alternativeName>
        <fullName evidence="6">rRNA (cytosine-N(4)-)-methyltransferase RsmH</fullName>
    </alternativeName>
</protein>
<dbReference type="PIRSF" id="PIRSF004486">
    <property type="entry name" value="MraW"/>
    <property type="match status" value="1"/>
</dbReference>
<sequence>MMAGHGEGAVGGPARHIPVMLSEVIENLHPTSGETIIDGTFGAGGYTRAILEAADCNVVAIDRDPRAIAGGEALAEEFPDKLKLTLGRFAEMEQIAEALDIEAVNGIVLDLGVSSMQLDEAERGFSFMQDGPLDMRMGASGPTAAEIVNERPEKEIADILFQLGEERRSRAIAKAIVAARAEAPIERTGQLADLVEKVLGRKRDEAKHPATRTFQALRLYLNAELAELAEGLSAAERLLAPGGRLVVVTFHSLEDRIAKRFFASRSKPEPKGSRHMPDSGERGPAPSFELPSRKPIGPSKQEIQGNPRSRSARLRAGIRTEAPAHRSDLAALGLPALATPA</sequence>
<dbReference type="RefSeq" id="WP_379090022.1">
    <property type="nucleotide sequence ID" value="NZ_JBHTJO010000001.1"/>
</dbReference>
<dbReference type="GO" id="GO:0032259">
    <property type="term" value="P:methylation"/>
    <property type="evidence" value="ECO:0007669"/>
    <property type="project" value="UniProtKB-KW"/>
</dbReference>
<dbReference type="EC" id="2.1.1.199" evidence="6"/>
<evidence type="ECO:0000256" key="4">
    <source>
        <dbReference type="ARBA" id="ARBA00022679"/>
    </source>
</evidence>
<dbReference type="HAMAP" id="MF_01007">
    <property type="entry name" value="16SrRNA_methyltr_H"/>
    <property type="match status" value="1"/>
</dbReference>
<dbReference type="EMBL" id="JBHTJO010000001">
    <property type="protein sequence ID" value="MFD0987749.1"/>
    <property type="molecule type" value="Genomic_DNA"/>
</dbReference>
<feature type="binding site" evidence="6">
    <location>
        <position position="110"/>
    </location>
    <ligand>
        <name>S-adenosyl-L-methionine</name>
        <dbReference type="ChEBI" id="CHEBI:59789"/>
    </ligand>
</feature>
<comment type="similarity">
    <text evidence="1 6">Belongs to the methyltransferase superfamily. RsmH family.</text>
</comment>
<keyword evidence="6" id="KW-0963">Cytoplasm</keyword>
<reference evidence="9" key="1">
    <citation type="journal article" date="2019" name="Int. J. Syst. Evol. Microbiol.">
        <title>The Global Catalogue of Microorganisms (GCM) 10K type strain sequencing project: providing services to taxonomists for standard genome sequencing and annotation.</title>
        <authorList>
            <consortium name="The Broad Institute Genomics Platform"/>
            <consortium name="The Broad Institute Genome Sequencing Center for Infectious Disease"/>
            <person name="Wu L."/>
            <person name="Ma J."/>
        </authorList>
    </citation>
    <scope>NUCLEOTIDE SEQUENCE [LARGE SCALE GENOMIC DNA]</scope>
    <source>
        <strain evidence="9">CCUG 61697</strain>
    </source>
</reference>
<evidence type="ECO:0000313" key="9">
    <source>
        <dbReference type="Proteomes" id="UP001597102"/>
    </source>
</evidence>
<evidence type="ECO:0000256" key="2">
    <source>
        <dbReference type="ARBA" id="ARBA00022552"/>
    </source>
</evidence>
<dbReference type="SUPFAM" id="SSF81799">
    <property type="entry name" value="Putative methyltransferase TM0872, insert domain"/>
    <property type="match status" value="1"/>
</dbReference>
<accession>A0ABW3JCC4</accession>
<feature type="region of interest" description="Disordered" evidence="7">
    <location>
        <begin position="264"/>
        <end position="341"/>
    </location>
</feature>
<feature type="binding site" evidence="6">
    <location>
        <position position="62"/>
    </location>
    <ligand>
        <name>S-adenosyl-L-methionine</name>
        <dbReference type="ChEBI" id="CHEBI:59789"/>
    </ligand>
</feature>
<comment type="subcellular location">
    <subcellularLocation>
        <location evidence="6">Cytoplasm</location>
    </subcellularLocation>
</comment>
<evidence type="ECO:0000256" key="6">
    <source>
        <dbReference type="HAMAP-Rule" id="MF_01007"/>
    </source>
</evidence>
<organism evidence="8 9">
    <name type="scientific">Methyloligella solikamskensis</name>
    <dbReference type="NCBI Taxonomy" id="1177756"/>
    <lineage>
        <taxon>Bacteria</taxon>
        <taxon>Pseudomonadati</taxon>
        <taxon>Pseudomonadota</taxon>
        <taxon>Alphaproteobacteria</taxon>
        <taxon>Hyphomicrobiales</taxon>
        <taxon>Hyphomicrobiaceae</taxon>
        <taxon>Methyloligella</taxon>
    </lineage>
</organism>
<feature type="binding site" evidence="6">
    <location>
        <position position="89"/>
    </location>
    <ligand>
        <name>S-adenosyl-L-methionine</name>
        <dbReference type="ChEBI" id="CHEBI:59789"/>
    </ligand>
</feature>
<dbReference type="InterPro" id="IPR029063">
    <property type="entry name" value="SAM-dependent_MTases_sf"/>
</dbReference>
<keyword evidence="5 6" id="KW-0949">S-adenosyl-L-methionine</keyword>
<evidence type="ECO:0000256" key="1">
    <source>
        <dbReference type="ARBA" id="ARBA00010396"/>
    </source>
</evidence>
<feature type="binding site" evidence="6">
    <location>
        <begin position="44"/>
        <end position="46"/>
    </location>
    <ligand>
        <name>S-adenosyl-L-methionine</name>
        <dbReference type="ChEBI" id="CHEBI:59789"/>
    </ligand>
</feature>
<dbReference type="GO" id="GO:0008168">
    <property type="term" value="F:methyltransferase activity"/>
    <property type="evidence" value="ECO:0007669"/>
    <property type="project" value="UniProtKB-KW"/>
</dbReference>
<gene>
    <name evidence="6 8" type="primary">rsmH</name>
    <name evidence="8" type="ORF">ACFQ2F_11645</name>
</gene>